<name>A0A518CK16_9PLAN</name>
<evidence type="ECO:0000259" key="2">
    <source>
        <dbReference type="Pfam" id="PF02517"/>
    </source>
</evidence>
<keyword evidence="1" id="KW-0472">Membrane</keyword>
<keyword evidence="3" id="KW-0645">Protease</keyword>
<dbReference type="GO" id="GO:0006508">
    <property type="term" value="P:proteolysis"/>
    <property type="evidence" value="ECO:0007669"/>
    <property type="project" value="UniProtKB-KW"/>
</dbReference>
<evidence type="ECO:0000313" key="4">
    <source>
        <dbReference type="Proteomes" id="UP000317178"/>
    </source>
</evidence>
<feature type="transmembrane region" description="Helical" evidence="1">
    <location>
        <begin position="187"/>
        <end position="207"/>
    </location>
</feature>
<keyword evidence="3" id="KW-0378">Hydrolase</keyword>
<keyword evidence="4" id="KW-1185">Reference proteome</keyword>
<gene>
    <name evidence="3" type="ORF">Pla110_12340</name>
</gene>
<sequence>MFAVTEEAQPMEILATLLMGAVMFLGFWAWYRLSQDRLLQYKLIASLQKPKVLDQPMTGQIAFFCFLAWLGVLLVSRAYVGELLDALHLPQSSMPAEWQLPYLVIVTGCQFYAMLTVLVFAHVRGHVRLADCGFRADDLADQIKAGAYCFLLAMPLILITILITYSFRNEENAHDLIKMMKEQGTLPNILMIGFSAIFLASITEEMLFRVCVQGAFQQFRPVLAIVFTALFFALVHGFPDSLPLIPLALILGMLYYYKVSFLACVAMHSIFNAYNFGLTLLVTVGQ</sequence>
<dbReference type="GO" id="GO:0004175">
    <property type="term" value="F:endopeptidase activity"/>
    <property type="evidence" value="ECO:0007669"/>
    <property type="project" value="UniProtKB-ARBA"/>
</dbReference>
<dbReference type="EMBL" id="CP036281">
    <property type="protein sequence ID" value="QDU79524.1"/>
    <property type="molecule type" value="Genomic_DNA"/>
</dbReference>
<feature type="domain" description="CAAX prenyl protease 2/Lysostaphin resistance protein A-like" evidence="2">
    <location>
        <begin position="189"/>
        <end position="273"/>
    </location>
</feature>
<feature type="transmembrane region" description="Helical" evidence="1">
    <location>
        <begin position="13"/>
        <end position="31"/>
    </location>
</feature>
<protein>
    <submittedName>
        <fullName evidence="3">CAAX amino terminal protease self-immunity</fullName>
    </submittedName>
</protein>
<evidence type="ECO:0000313" key="3">
    <source>
        <dbReference type="EMBL" id="QDU79524.1"/>
    </source>
</evidence>
<feature type="transmembrane region" description="Helical" evidence="1">
    <location>
        <begin position="100"/>
        <end position="124"/>
    </location>
</feature>
<proteinExistence type="predicted"/>
<accession>A0A518CK16</accession>
<keyword evidence="1" id="KW-1133">Transmembrane helix</keyword>
<feature type="transmembrane region" description="Helical" evidence="1">
    <location>
        <begin position="219"/>
        <end position="238"/>
    </location>
</feature>
<keyword evidence="1" id="KW-0812">Transmembrane</keyword>
<reference evidence="3 4" key="1">
    <citation type="submission" date="2019-02" db="EMBL/GenBank/DDBJ databases">
        <title>Deep-cultivation of Planctomycetes and their phenomic and genomic characterization uncovers novel biology.</title>
        <authorList>
            <person name="Wiegand S."/>
            <person name="Jogler M."/>
            <person name="Boedeker C."/>
            <person name="Pinto D."/>
            <person name="Vollmers J."/>
            <person name="Rivas-Marin E."/>
            <person name="Kohn T."/>
            <person name="Peeters S.H."/>
            <person name="Heuer A."/>
            <person name="Rast P."/>
            <person name="Oberbeckmann S."/>
            <person name="Bunk B."/>
            <person name="Jeske O."/>
            <person name="Meyerdierks A."/>
            <person name="Storesund J.E."/>
            <person name="Kallscheuer N."/>
            <person name="Luecker S."/>
            <person name="Lage O.M."/>
            <person name="Pohl T."/>
            <person name="Merkel B.J."/>
            <person name="Hornburger P."/>
            <person name="Mueller R.-W."/>
            <person name="Bruemmer F."/>
            <person name="Labrenz M."/>
            <person name="Spormann A.M."/>
            <person name="Op den Camp H."/>
            <person name="Overmann J."/>
            <person name="Amann R."/>
            <person name="Jetten M.S.M."/>
            <person name="Mascher T."/>
            <person name="Medema M.H."/>
            <person name="Devos D.P."/>
            <person name="Kaster A.-K."/>
            <person name="Ovreas L."/>
            <person name="Rohde M."/>
            <person name="Galperin M.Y."/>
            <person name="Jogler C."/>
        </authorList>
    </citation>
    <scope>NUCLEOTIDE SEQUENCE [LARGE SCALE GENOMIC DNA]</scope>
    <source>
        <strain evidence="3 4">Pla110</strain>
    </source>
</reference>
<evidence type="ECO:0000256" key="1">
    <source>
        <dbReference type="SAM" id="Phobius"/>
    </source>
</evidence>
<dbReference type="AlphaFoldDB" id="A0A518CK16"/>
<dbReference type="GO" id="GO:0080120">
    <property type="term" value="P:CAAX-box protein maturation"/>
    <property type="evidence" value="ECO:0007669"/>
    <property type="project" value="UniProtKB-ARBA"/>
</dbReference>
<feature type="transmembrane region" description="Helical" evidence="1">
    <location>
        <begin position="145"/>
        <end position="167"/>
    </location>
</feature>
<feature type="transmembrane region" description="Helical" evidence="1">
    <location>
        <begin position="244"/>
        <end position="266"/>
    </location>
</feature>
<dbReference type="Proteomes" id="UP000317178">
    <property type="component" value="Chromosome"/>
</dbReference>
<dbReference type="KEGG" id="plon:Pla110_12340"/>
<dbReference type="Pfam" id="PF02517">
    <property type="entry name" value="Rce1-like"/>
    <property type="match status" value="1"/>
</dbReference>
<feature type="transmembrane region" description="Helical" evidence="1">
    <location>
        <begin position="61"/>
        <end position="80"/>
    </location>
</feature>
<dbReference type="RefSeq" id="WP_144994191.1">
    <property type="nucleotide sequence ID" value="NZ_CP036281.1"/>
</dbReference>
<dbReference type="OrthoDB" id="258511at2"/>
<organism evidence="3 4">
    <name type="scientific">Polystyrenella longa</name>
    <dbReference type="NCBI Taxonomy" id="2528007"/>
    <lineage>
        <taxon>Bacteria</taxon>
        <taxon>Pseudomonadati</taxon>
        <taxon>Planctomycetota</taxon>
        <taxon>Planctomycetia</taxon>
        <taxon>Planctomycetales</taxon>
        <taxon>Planctomycetaceae</taxon>
        <taxon>Polystyrenella</taxon>
    </lineage>
</organism>
<dbReference type="InterPro" id="IPR003675">
    <property type="entry name" value="Rce1/LyrA-like_dom"/>
</dbReference>